<dbReference type="Proteomes" id="UP001230005">
    <property type="component" value="Unassembled WGS sequence"/>
</dbReference>
<dbReference type="EMBL" id="JAUSUG010000007">
    <property type="protein sequence ID" value="MDQ0254727.1"/>
    <property type="molecule type" value="Genomic_DNA"/>
</dbReference>
<comment type="caution">
    <text evidence="2">The sequence shown here is derived from an EMBL/GenBank/DDBJ whole genome shotgun (WGS) entry which is preliminary data.</text>
</comment>
<sequence length="249" mass="28548">MHSRMFTSTWIIAVLILLLSACNDVNEANTDDLIGALQADIEQLNEQNEQLKDQLVERDNRIAELESELQETENNSNSSDETAADEDYLKDRADNVVIALENKNFESLATYVHPDKGIRFSPYGHVNPEEDLLFTAEEVTAFAQDTEEYEWGTEDGSGHPIVMTPSQYYEEYIYIRDFSRESQEIAVNKIESHGNIPVNVEEEYPEADFVNYLVAANEDQLNWANLILAFEEYEGEWYLVGLAVDRWTT</sequence>
<reference evidence="2 3" key="1">
    <citation type="submission" date="2023-07" db="EMBL/GenBank/DDBJ databases">
        <title>Genomic Encyclopedia of Type Strains, Phase IV (KMG-IV): sequencing the most valuable type-strain genomes for metagenomic binning, comparative biology and taxonomic classification.</title>
        <authorList>
            <person name="Goeker M."/>
        </authorList>
    </citation>
    <scope>NUCLEOTIDE SEQUENCE [LARGE SCALE GENOMIC DNA]</scope>
    <source>
        <strain evidence="2 3">DSM 9768</strain>
    </source>
</reference>
<dbReference type="PROSITE" id="PS51257">
    <property type="entry name" value="PROKAR_LIPOPROTEIN"/>
    <property type="match status" value="1"/>
</dbReference>
<organism evidence="2 3">
    <name type="scientific">Evansella vedderi</name>
    <dbReference type="NCBI Taxonomy" id="38282"/>
    <lineage>
        <taxon>Bacteria</taxon>
        <taxon>Bacillati</taxon>
        <taxon>Bacillota</taxon>
        <taxon>Bacilli</taxon>
        <taxon>Bacillales</taxon>
        <taxon>Bacillaceae</taxon>
        <taxon>Evansella</taxon>
    </lineage>
</organism>
<protein>
    <submittedName>
        <fullName evidence="2">Chromosome segregation ATPase</fullName>
    </submittedName>
</protein>
<evidence type="ECO:0000256" key="1">
    <source>
        <dbReference type="SAM" id="MobiDB-lite"/>
    </source>
</evidence>
<name>A0ABT9ZVG3_9BACI</name>
<accession>A0ABT9ZVG3</accession>
<evidence type="ECO:0000313" key="2">
    <source>
        <dbReference type="EMBL" id="MDQ0254727.1"/>
    </source>
</evidence>
<evidence type="ECO:0000313" key="3">
    <source>
        <dbReference type="Proteomes" id="UP001230005"/>
    </source>
</evidence>
<proteinExistence type="predicted"/>
<feature type="compositionally biased region" description="Polar residues" evidence="1">
    <location>
        <begin position="72"/>
        <end position="81"/>
    </location>
</feature>
<keyword evidence="3" id="KW-1185">Reference proteome</keyword>
<gene>
    <name evidence="2" type="ORF">J2S74_002106</name>
</gene>
<feature type="region of interest" description="Disordered" evidence="1">
    <location>
        <begin position="68"/>
        <end position="87"/>
    </location>
</feature>
<dbReference type="RefSeq" id="WP_307325075.1">
    <property type="nucleotide sequence ID" value="NZ_JAUSUG010000007.1"/>
</dbReference>